<dbReference type="AlphaFoldDB" id="A0A4Y2M034"/>
<sequence length="158" mass="18221">MHSITGSRKVTNCDYKMKYSNMKKYLLKYEYVLEVLKHFEETMSLPIFLIQAGDLVGMFAGFMWLNARMNNLIQNGVLRNAYLGIFFISFYSFVSFMSVSLAASSVHEAGKKYKETEEKLLKNVLTSMQENDTSGPFLLLVAHENPPFILSAWGFFYF</sequence>
<dbReference type="Proteomes" id="UP000499080">
    <property type="component" value="Unassembled WGS sequence"/>
</dbReference>
<evidence type="ECO:0000313" key="3">
    <source>
        <dbReference type="Proteomes" id="UP000499080"/>
    </source>
</evidence>
<evidence type="ECO:0000256" key="1">
    <source>
        <dbReference type="SAM" id="Phobius"/>
    </source>
</evidence>
<evidence type="ECO:0000313" key="2">
    <source>
        <dbReference type="EMBL" id="GBN19106.1"/>
    </source>
</evidence>
<keyword evidence="3" id="KW-1185">Reference proteome</keyword>
<keyword evidence="1" id="KW-1133">Transmembrane helix</keyword>
<feature type="transmembrane region" description="Helical" evidence="1">
    <location>
        <begin position="85"/>
        <end position="104"/>
    </location>
</feature>
<keyword evidence="1" id="KW-0472">Membrane</keyword>
<name>A0A4Y2M034_ARAVE</name>
<accession>A0A4Y2M034</accession>
<keyword evidence="1" id="KW-0812">Transmembrane</keyword>
<reference evidence="2 3" key="1">
    <citation type="journal article" date="2019" name="Sci. Rep.">
        <title>Orb-weaving spider Araneus ventricosus genome elucidates the spidroin gene catalogue.</title>
        <authorList>
            <person name="Kono N."/>
            <person name="Nakamura H."/>
            <person name="Ohtoshi R."/>
            <person name="Moran D.A.P."/>
            <person name="Shinohara A."/>
            <person name="Yoshida Y."/>
            <person name="Fujiwara M."/>
            <person name="Mori M."/>
            <person name="Tomita M."/>
            <person name="Arakawa K."/>
        </authorList>
    </citation>
    <scope>NUCLEOTIDE SEQUENCE [LARGE SCALE GENOMIC DNA]</scope>
</reference>
<proteinExistence type="predicted"/>
<organism evidence="2 3">
    <name type="scientific">Araneus ventricosus</name>
    <name type="common">Orbweaver spider</name>
    <name type="synonym">Epeira ventricosa</name>
    <dbReference type="NCBI Taxonomy" id="182803"/>
    <lineage>
        <taxon>Eukaryota</taxon>
        <taxon>Metazoa</taxon>
        <taxon>Ecdysozoa</taxon>
        <taxon>Arthropoda</taxon>
        <taxon>Chelicerata</taxon>
        <taxon>Arachnida</taxon>
        <taxon>Araneae</taxon>
        <taxon>Araneomorphae</taxon>
        <taxon>Entelegynae</taxon>
        <taxon>Araneoidea</taxon>
        <taxon>Araneidae</taxon>
        <taxon>Araneus</taxon>
    </lineage>
</organism>
<feature type="transmembrane region" description="Helical" evidence="1">
    <location>
        <begin position="45"/>
        <end position="65"/>
    </location>
</feature>
<comment type="caution">
    <text evidence="2">The sequence shown here is derived from an EMBL/GenBank/DDBJ whole genome shotgun (WGS) entry which is preliminary data.</text>
</comment>
<gene>
    <name evidence="2" type="ORF">AVEN_23213_1</name>
</gene>
<protein>
    <submittedName>
        <fullName evidence="2">Uncharacterized protein</fullName>
    </submittedName>
</protein>
<dbReference type="EMBL" id="BGPR01201488">
    <property type="protein sequence ID" value="GBN19106.1"/>
    <property type="molecule type" value="Genomic_DNA"/>
</dbReference>